<proteinExistence type="predicted"/>
<keyword evidence="1" id="KW-0732">Signal</keyword>
<protein>
    <submittedName>
        <fullName evidence="2">Uncharacterized protein</fullName>
    </submittedName>
</protein>
<evidence type="ECO:0000256" key="1">
    <source>
        <dbReference type="SAM" id="SignalP"/>
    </source>
</evidence>
<feature type="chain" id="PRO_5008588290" evidence="1">
    <location>
        <begin position="21"/>
        <end position="287"/>
    </location>
</feature>
<gene>
    <name evidence="2" type="ORF">g.22069</name>
</gene>
<accession>A0A1B6MIW5</accession>
<feature type="signal peptide" evidence="1">
    <location>
        <begin position="1"/>
        <end position="20"/>
    </location>
</feature>
<reference evidence="2" key="1">
    <citation type="submission" date="2015-11" db="EMBL/GenBank/DDBJ databases">
        <title>De novo transcriptome assembly of four potential Pierce s Disease insect vectors from Arizona vineyards.</title>
        <authorList>
            <person name="Tassone E.E."/>
        </authorList>
    </citation>
    <scope>NUCLEOTIDE SEQUENCE</scope>
</reference>
<name>A0A1B6MIW5_9HEMI</name>
<dbReference type="EMBL" id="GEBQ01004152">
    <property type="protein sequence ID" value="JAT35825.1"/>
    <property type="molecule type" value="Transcribed_RNA"/>
</dbReference>
<dbReference type="AlphaFoldDB" id="A0A1B6MIW5"/>
<sequence length="287" mass="29246">MWSICPVWAILAVQCGLCLSQSTSTSSAQQSPSYGTLFAEDFNKNMAAVEKNMYKGAVSVTDPLIKFAIDTAPNLAHIYAMFNGINVPSGIASFSKDLYGKAAVGGGKLLGGAAVLGSSVIGNGLGTLGNFMESKNSVVDSGVRSGMKLAGEMADRATEAVVNGAGAASGTLTAVGDGLIAAGSGVNVISDGISQLINAITARLVLAIQSAQKLATDILDARDNFLKNGILAFDTKTQESVYSALKSYVIVLSNLQDLFRNFIKSFTGAASSSSANSASGASGSSTQ</sequence>
<evidence type="ECO:0000313" key="2">
    <source>
        <dbReference type="EMBL" id="JAT35825.1"/>
    </source>
</evidence>
<organism evidence="2">
    <name type="scientific">Graphocephala atropunctata</name>
    <dbReference type="NCBI Taxonomy" id="36148"/>
    <lineage>
        <taxon>Eukaryota</taxon>
        <taxon>Metazoa</taxon>
        <taxon>Ecdysozoa</taxon>
        <taxon>Arthropoda</taxon>
        <taxon>Hexapoda</taxon>
        <taxon>Insecta</taxon>
        <taxon>Pterygota</taxon>
        <taxon>Neoptera</taxon>
        <taxon>Paraneoptera</taxon>
        <taxon>Hemiptera</taxon>
        <taxon>Auchenorrhyncha</taxon>
        <taxon>Membracoidea</taxon>
        <taxon>Cicadellidae</taxon>
        <taxon>Cicadellinae</taxon>
        <taxon>Cicadellini</taxon>
        <taxon>Graphocephala</taxon>
    </lineage>
</organism>